<sequence length="291" mass="32396">MSAISPKGVEIGVADQLSAVGQRIQQGQDFIRTRMDKNLQYAARVLAAVATGSRTMRTWNSATGIQTQTPNELHLRLDTLEHSHAGVFERVDRMTLFAEQISQLITTLCTDIDDELAKSLNYKTHPDRIQRQILKSQEQTQTMQTAARKCEADLRQVYADVAALLEHAGVPDGPTYPQAASSQRTQPVSSPRDLVNAAVALISWTSQMIGRITMSAARITGLLSCSIRTKAGLQDLRERWAANDRDLKVFEEKLAVLIHKPTSQATREGTPNLLTSFYIVAFQPRRRIDKL</sequence>
<evidence type="ECO:0000313" key="2">
    <source>
        <dbReference type="Proteomes" id="UP000077266"/>
    </source>
</evidence>
<keyword evidence="2" id="KW-1185">Reference proteome</keyword>
<dbReference type="InParanoid" id="A0A165CN12"/>
<evidence type="ECO:0000313" key="1">
    <source>
        <dbReference type="EMBL" id="KZV82770.1"/>
    </source>
</evidence>
<gene>
    <name evidence="1" type="ORF">EXIGLDRAFT_702239</name>
</gene>
<dbReference type="AlphaFoldDB" id="A0A165CN12"/>
<dbReference type="EMBL" id="KV426305">
    <property type="protein sequence ID" value="KZV82770.1"/>
    <property type="molecule type" value="Genomic_DNA"/>
</dbReference>
<dbReference type="Proteomes" id="UP000077266">
    <property type="component" value="Unassembled WGS sequence"/>
</dbReference>
<organism evidence="1 2">
    <name type="scientific">Exidia glandulosa HHB12029</name>
    <dbReference type="NCBI Taxonomy" id="1314781"/>
    <lineage>
        <taxon>Eukaryota</taxon>
        <taxon>Fungi</taxon>
        <taxon>Dikarya</taxon>
        <taxon>Basidiomycota</taxon>
        <taxon>Agaricomycotina</taxon>
        <taxon>Agaricomycetes</taxon>
        <taxon>Auriculariales</taxon>
        <taxon>Exidiaceae</taxon>
        <taxon>Exidia</taxon>
    </lineage>
</organism>
<protein>
    <submittedName>
        <fullName evidence="1">Uncharacterized protein</fullName>
    </submittedName>
</protein>
<proteinExistence type="predicted"/>
<reference evidence="1 2" key="1">
    <citation type="journal article" date="2016" name="Mol. Biol. Evol.">
        <title>Comparative Genomics of Early-Diverging Mushroom-Forming Fungi Provides Insights into the Origins of Lignocellulose Decay Capabilities.</title>
        <authorList>
            <person name="Nagy L.G."/>
            <person name="Riley R."/>
            <person name="Tritt A."/>
            <person name="Adam C."/>
            <person name="Daum C."/>
            <person name="Floudas D."/>
            <person name="Sun H."/>
            <person name="Yadav J.S."/>
            <person name="Pangilinan J."/>
            <person name="Larsson K.H."/>
            <person name="Matsuura K."/>
            <person name="Barry K."/>
            <person name="Labutti K."/>
            <person name="Kuo R."/>
            <person name="Ohm R.A."/>
            <person name="Bhattacharya S.S."/>
            <person name="Shirouzu T."/>
            <person name="Yoshinaga Y."/>
            <person name="Martin F.M."/>
            <person name="Grigoriev I.V."/>
            <person name="Hibbett D.S."/>
        </authorList>
    </citation>
    <scope>NUCLEOTIDE SEQUENCE [LARGE SCALE GENOMIC DNA]</scope>
    <source>
        <strain evidence="1 2">HHB12029</strain>
    </source>
</reference>
<name>A0A165CN12_EXIGL</name>
<accession>A0A165CN12</accession>